<protein>
    <submittedName>
        <fullName evidence="7">LysR family transcriptional regulator</fullName>
    </submittedName>
</protein>
<dbReference type="PROSITE" id="PS50931">
    <property type="entry name" value="HTH_LYSR"/>
    <property type="match status" value="1"/>
</dbReference>
<name>A0ABW1FKT0_9ACTN</name>
<dbReference type="Pfam" id="PF03466">
    <property type="entry name" value="LysR_substrate"/>
    <property type="match status" value="1"/>
</dbReference>
<dbReference type="InterPro" id="IPR036388">
    <property type="entry name" value="WH-like_DNA-bd_sf"/>
</dbReference>
<dbReference type="Pfam" id="PF00126">
    <property type="entry name" value="HTH_1"/>
    <property type="match status" value="1"/>
</dbReference>
<dbReference type="RefSeq" id="WP_345077608.1">
    <property type="nucleotide sequence ID" value="NZ_BAAAWG010000002.1"/>
</dbReference>
<evidence type="ECO:0000313" key="8">
    <source>
        <dbReference type="Proteomes" id="UP001596241"/>
    </source>
</evidence>
<keyword evidence="2" id="KW-0805">Transcription regulation</keyword>
<reference evidence="8" key="1">
    <citation type="journal article" date="2019" name="Int. J. Syst. Evol. Microbiol.">
        <title>The Global Catalogue of Microorganisms (GCM) 10K type strain sequencing project: providing services to taxonomists for standard genome sequencing and annotation.</title>
        <authorList>
            <consortium name="The Broad Institute Genomics Platform"/>
            <consortium name="The Broad Institute Genome Sequencing Center for Infectious Disease"/>
            <person name="Wu L."/>
            <person name="Ma J."/>
        </authorList>
    </citation>
    <scope>NUCLEOTIDE SEQUENCE [LARGE SCALE GENOMIC DNA]</scope>
    <source>
        <strain evidence="8">CGMCC 1.15809</strain>
    </source>
</reference>
<evidence type="ECO:0000256" key="3">
    <source>
        <dbReference type="ARBA" id="ARBA00023125"/>
    </source>
</evidence>
<sequence length="337" mass="35974">MELRQIQYFVAVAEELHFGRAAARLHIGQPAVSQQIRRLERELGLALFDRSRRTVTLTPAGRELLPEAHHILAARDAFTAGARRLAAQEEAVLHVGIGTGLGRRLDDFLDALPGQGAGTRFVFRTLEAPRRLAEVRAGRLDAAFIRAARPGTAPSPGTSPAHGTDSAPGPLPGHGTHPDLRFLPLWDDPLRVALPTAHPLAVRDPLRLSDLAALPLRIAPRETNPVLFDAVHTACRAAGFTPVMGPPSVRLQDTLADIGAGEPGWTPLYPTAADAVASRRVTLRPLDGDPLILRVYLAVRAATAPERLTALTTASARLRTQPRGSGADPDSPGSPPP</sequence>
<feature type="domain" description="HTH lysR-type" evidence="6">
    <location>
        <begin position="1"/>
        <end position="58"/>
    </location>
</feature>
<evidence type="ECO:0000256" key="4">
    <source>
        <dbReference type="ARBA" id="ARBA00023163"/>
    </source>
</evidence>
<evidence type="ECO:0000256" key="1">
    <source>
        <dbReference type="ARBA" id="ARBA00009437"/>
    </source>
</evidence>
<dbReference type="PRINTS" id="PR00039">
    <property type="entry name" value="HTHLYSR"/>
</dbReference>
<dbReference type="InterPro" id="IPR000847">
    <property type="entry name" value="LysR_HTH_N"/>
</dbReference>
<evidence type="ECO:0000256" key="2">
    <source>
        <dbReference type="ARBA" id="ARBA00023015"/>
    </source>
</evidence>
<dbReference type="Proteomes" id="UP001596241">
    <property type="component" value="Unassembled WGS sequence"/>
</dbReference>
<dbReference type="InterPro" id="IPR036390">
    <property type="entry name" value="WH_DNA-bd_sf"/>
</dbReference>
<keyword evidence="4" id="KW-0804">Transcription</keyword>
<dbReference type="EMBL" id="JBHSPW010000009">
    <property type="protein sequence ID" value="MFC5895081.1"/>
    <property type="molecule type" value="Genomic_DNA"/>
</dbReference>
<feature type="region of interest" description="Disordered" evidence="5">
    <location>
        <begin position="149"/>
        <end position="176"/>
    </location>
</feature>
<keyword evidence="8" id="KW-1185">Reference proteome</keyword>
<evidence type="ECO:0000313" key="7">
    <source>
        <dbReference type="EMBL" id="MFC5895081.1"/>
    </source>
</evidence>
<dbReference type="SUPFAM" id="SSF46785">
    <property type="entry name" value="Winged helix' DNA-binding domain"/>
    <property type="match status" value="1"/>
</dbReference>
<feature type="compositionally biased region" description="Low complexity" evidence="5">
    <location>
        <begin position="314"/>
        <end position="331"/>
    </location>
</feature>
<accession>A0ABW1FKT0</accession>
<dbReference type="SUPFAM" id="SSF53850">
    <property type="entry name" value="Periplasmic binding protein-like II"/>
    <property type="match status" value="1"/>
</dbReference>
<dbReference type="PANTHER" id="PTHR30346">
    <property type="entry name" value="TRANSCRIPTIONAL DUAL REGULATOR HCAR-RELATED"/>
    <property type="match status" value="1"/>
</dbReference>
<gene>
    <name evidence="7" type="ORF">ACFP3M_19965</name>
</gene>
<comment type="caution">
    <text evidence="7">The sequence shown here is derived from an EMBL/GenBank/DDBJ whole genome shotgun (WGS) entry which is preliminary data.</text>
</comment>
<proteinExistence type="inferred from homology"/>
<keyword evidence="3" id="KW-0238">DNA-binding</keyword>
<dbReference type="Gene3D" id="1.10.10.10">
    <property type="entry name" value="Winged helix-like DNA-binding domain superfamily/Winged helix DNA-binding domain"/>
    <property type="match status" value="1"/>
</dbReference>
<comment type="similarity">
    <text evidence="1">Belongs to the LysR transcriptional regulatory family.</text>
</comment>
<dbReference type="CDD" id="cd08414">
    <property type="entry name" value="PBP2_LTTR_aromatics_like"/>
    <property type="match status" value="1"/>
</dbReference>
<feature type="region of interest" description="Disordered" evidence="5">
    <location>
        <begin position="314"/>
        <end position="337"/>
    </location>
</feature>
<evidence type="ECO:0000256" key="5">
    <source>
        <dbReference type="SAM" id="MobiDB-lite"/>
    </source>
</evidence>
<evidence type="ECO:0000259" key="6">
    <source>
        <dbReference type="PROSITE" id="PS50931"/>
    </source>
</evidence>
<dbReference type="InterPro" id="IPR005119">
    <property type="entry name" value="LysR_subst-bd"/>
</dbReference>
<organism evidence="7 8">
    <name type="scientific">Streptomyces ramulosus</name>
    <dbReference type="NCBI Taxonomy" id="47762"/>
    <lineage>
        <taxon>Bacteria</taxon>
        <taxon>Bacillati</taxon>
        <taxon>Actinomycetota</taxon>
        <taxon>Actinomycetes</taxon>
        <taxon>Kitasatosporales</taxon>
        <taxon>Streptomycetaceae</taxon>
        <taxon>Streptomyces</taxon>
    </lineage>
</organism>
<dbReference type="Gene3D" id="3.40.190.10">
    <property type="entry name" value="Periplasmic binding protein-like II"/>
    <property type="match status" value="2"/>
</dbReference>
<dbReference type="PANTHER" id="PTHR30346:SF0">
    <property type="entry name" value="HCA OPERON TRANSCRIPTIONAL ACTIVATOR HCAR"/>
    <property type="match status" value="1"/>
</dbReference>